<gene>
    <name evidence="6" type="ORF">ER308_09860</name>
</gene>
<keyword evidence="1" id="KW-0479">Metal-binding</keyword>
<keyword evidence="4" id="KW-0732">Signal</keyword>
<feature type="compositionally biased region" description="Acidic residues" evidence="3">
    <location>
        <begin position="36"/>
        <end position="55"/>
    </location>
</feature>
<dbReference type="InterPro" id="IPR028096">
    <property type="entry name" value="EfeO_Cupredoxin"/>
</dbReference>
<feature type="signal peptide" evidence="4">
    <location>
        <begin position="1"/>
        <end position="20"/>
    </location>
</feature>
<dbReference type="RefSeq" id="WP_131154828.1">
    <property type="nucleotide sequence ID" value="NZ_CP036402.1"/>
</dbReference>
<reference evidence="6 7" key="1">
    <citation type="submission" date="2019-01" db="EMBL/GenBank/DDBJ databases">
        <title>Egibacter rhizosphaerae EGI 80759T.</title>
        <authorList>
            <person name="Chen D.-D."/>
            <person name="Tian Y."/>
            <person name="Jiao J.-Y."/>
            <person name="Zhang X.-T."/>
            <person name="Zhang Y.-G."/>
            <person name="Zhang Y."/>
            <person name="Xiao M."/>
            <person name="Shu W.-S."/>
            <person name="Li W.-J."/>
        </authorList>
    </citation>
    <scope>NUCLEOTIDE SEQUENCE [LARGE SCALE GENOMIC DNA]</scope>
    <source>
        <strain evidence="6 7">EGI 80759</strain>
    </source>
</reference>
<dbReference type="GO" id="GO:0046872">
    <property type="term" value="F:metal ion binding"/>
    <property type="evidence" value="ECO:0007669"/>
    <property type="project" value="UniProtKB-KW"/>
</dbReference>
<dbReference type="Proteomes" id="UP000291469">
    <property type="component" value="Chromosome"/>
</dbReference>
<dbReference type="PANTHER" id="PTHR38439:SF3">
    <property type="entry name" value="COPPER-RESISTANT CUPROPROTEIN COPI"/>
    <property type="match status" value="1"/>
</dbReference>
<dbReference type="PROSITE" id="PS51257">
    <property type="entry name" value="PROKAR_LIPOPROTEIN"/>
    <property type="match status" value="1"/>
</dbReference>
<name>A0A411YF75_9ACTN</name>
<dbReference type="AlphaFoldDB" id="A0A411YF75"/>
<accession>A0A411YF75</accession>
<dbReference type="InterPro" id="IPR008972">
    <property type="entry name" value="Cupredoxin"/>
</dbReference>
<feature type="chain" id="PRO_5019151939" description="EfeO-type cupredoxin-like domain-containing protein" evidence="4">
    <location>
        <begin position="21"/>
        <end position="148"/>
    </location>
</feature>
<evidence type="ECO:0000259" key="5">
    <source>
        <dbReference type="Pfam" id="PF13473"/>
    </source>
</evidence>
<sequence length="148" mass="15418">MTRTLLLSLLAGLLALGLAACETDDEPEETAAAGEQELDEPDEADDGGDEAEADADGAVVEIELELGDMFFEPSEIVVPAGATVEFTLANEGGAEHDLVFDGEGESDMVNPGEAGTFQAGPFEEDTTGWCDVPGHREAGMELDVVVTD</sequence>
<dbReference type="Gene3D" id="2.60.40.420">
    <property type="entry name" value="Cupredoxins - blue copper proteins"/>
    <property type="match status" value="1"/>
</dbReference>
<dbReference type="Pfam" id="PF13473">
    <property type="entry name" value="Cupredoxin_1"/>
    <property type="match status" value="1"/>
</dbReference>
<organism evidence="6 7">
    <name type="scientific">Egibacter rhizosphaerae</name>
    <dbReference type="NCBI Taxonomy" id="1670831"/>
    <lineage>
        <taxon>Bacteria</taxon>
        <taxon>Bacillati</taxon>
        <taxon>Actinomycetota</taxon>
        <taxon>Nitriliruptoria</taxon>
        <taxon>Egibacterales</taxon>
        <taxon>Egibacteraceae</taxon>
        <taxon>Egibacter</taxon>
    </lineage>
</organism>
<keyword evidence="7" id="KW-1185">Reference proteome</keyword>
<keyword evidence="2" id="KW-0186">Copper</keyword>
<evidence type="ECO:0000313" key="7">
    <source>
        <dbReference type="Proteomes" id="UP000291469"/>
    </source>
</evidence>
<evidence type="ECO:0000256" key="4">
    <source>
        <dbReference type="SAM" id="SignalP"/>
    </source>
</evidence>
<dbReference type="EMBL" id="CP036402">
    <property type="protein sequence ID" value="QBI19831.1"/>
    <property type="molecule type" value="Genomic_DNA"/>
</dbReference>
<dbReference type="OrthoDB" id="345021at2"/>
<protein>
    <recommendedName>
        <fullName evidence="5">EfeO-type cupredoxin-like domain-containing protein</fullName>
    </recommendedName>
</protein>
<evidence type="ECO:0000256" key="3">
    <source>
        <dbReference type="SAM" id="MobiDB-lite"/>
    </source>
</evidence>
<dbReference type="SUPFAM" id="SSF49503">
    <property type="entry name" value="Cupredoxins"/>
    <property type="match status" value="1"/>
</dbReference>
<evidence type="ECO:0000256" key="1">
    <source>
        <dbReference type="ARBA" id="ARBA00022723"/>
    </source>
</evidence>
<feature type="domain" description="EfeO-type cupredoxin-like" evidence="5">
    <location>
        <begin position="58"/>
        <end position="121"/>
    </location>
</feature>
<evidence type="ECO:0000256" key="2">
    <source>
        <dbReference type="ARBA" id="ARBA00023008"/>
    </source>
</evidence>
<dbReference type="PANTHER" id="PTHR38439">
    <property type="entry name" value="AURACYANIN-B"/>
    <property type="match status" value="1"/>
</dbReference>
<feature type="region of interest" description="Disordered" evidence="3">
    <location>
        <begin position="24"/>
        <end position="57"/>
    </location>
</feature>
<dbReference type="InterPro" id="IPR050845">
    <property type="entry name" value="Cu-binding_ET"/>
</dbReference>
<evidence type="ECO:0000313" key="6">
    <source>
        <dbReference type="EMBL" id="QBI19831.1"/>
    </source>
</evidence>
<dbReference type="KEGG" id="erz:ER308_09860"/>
<proteinExistence type="predicted"/>